<dbReference type="InterPro" id="IPR007191">
    <property type="entry name" value="Sec8_exocyst_N"/>
</dbReference>
<comment type="function">
    <text evidence="4">Component of the exocyst complex involved in the docking of exocytic vesicles with fusion sites on the plasma membrane.</text>
</comment>
<sequence>MYKLTNLREFNGGKLRQPTDKRKRTLSTSDDVEDRENEKGRLEEAYERCDRDLDELIVRHYTELTTAIRTYQSITERITNSRNKIKQVKENLLSCKMLLHCKRDELRKLWIEGIEHKHVLNLLDEIENIKQVPQKLEQCMASKHYLSATDMLVRALPALLGVSAKIEDLPGPPPGFGVCNGRLWFFTLSAFGTMARSLMVRNQDLSCWNGNERCYQSAKRMSIYVEGHLYGLPALKKFFFYRLFSTCGQSFAIELHVFPIPIPPPTSLSTQFLWVLPVHQARALVSCIRPGLVICFTIDNIHAVLSKHPTLTFSHRVQKSLLYFCVSFSCCDEHWGARVSFRSGLLSVYAQKWDCWVMWQFYFQFFKKSPHCISRVQMKICAKRHQKEVKAEQSSLSNPSDFLGSFYQKILHFHFEAGADAQ</sequence>
<evidence type="ECO:0000313" key="8">
    <source>
        <dbReference type="Proteomes" id="UP000326458"/>
    </source>
</evidence>
<dbReference type="GO" id="GO:0015031">
    <property type="term" value="P:protein transport"/>
    <property type="evidence" value="ECO:0007669"/>
    <property type="project" value="UniProtKB-KW"/>
</dbReference>
<comment type="similarity">
    <text evidence="1 4">Belongs to the SEC8 family.</text>
</comment>
<dbReference type="Pfam" id="PF04048">
    <property type="entry name" value="Sec8_N"/>
    <property type="match status" value="1"/>
</dbReference>
<feature type="domain" description="Exocyst complex component Sec8 N-terminal" evidence="6">
    <location>
        <begin position="40"/>
        <end position="138"/>
    </location>
</feature>
<evidence type="ECO:0000256" key="1">
    <source>
        <dbReference type="ARBA" id="ARBA00010470"/>
    </source>
</evidence>
<dbReference type="GO" id="GO:0006904">
    <property type="term" value="P:vesicle docking involved in exocytosis"/>
    <property type="evidence" value="ECO:0007669"/>
    <property type="project" value="InterPro"/>
</dbReference>
<dbReference type="AlphaFoldDB" id="A0A5N3V519"/>
<name>A0A5N3V519_MUNMU</name>
<gene>
    <name evidence="7" type="ORF">FD754_021183</name>
</gene>
<keyword evidence="8" id="KW-1185">Reference proteome</keyword>
<comment type="caution">
    <text evidence="7">The sequence shown here is derived from an EMBL/GenBank/DDBJ whole genome shotgun (WGS) entry which is preliminary data.</text>
</comment>
<dbReference type="Proteomes" id="UP000326458">
    <property type="component" value="Unassembled WGS sequence"/>
</dbReference>
<organism evidence="7 8">
    <name type="scientific">Muntiacus muntjak</name>
    <name type="common">Barking deer</name>
    <name type="synonym">Indian muntjac</name>
    <dbReference type="NCBI Taxonomy" id="9888"/>
    <lineage>
        <taxon>Eukaryota</taxon>
        <taxon>Metazoa</taxon>
        <taxon>Chordata</taxon>
        <taxon>Craniata</taxon>
        <taxon>Vertebrata</taxon>
        <taxon>Euteleostomi</taxon>
        <taxon>Mammalia</taxon>
        <taxon>Eutheria</taxon>
        <taxon>Laurasiatheria</taxon>
        <taxon>Artiodactyla</taxon>
        <taxon>Ruminantia</taxon>
        <taxon>Pecora</taxon>
        <taxon>Cervidae</taxon>
        <taxon>Muntiacinae</taxon>
        <taxon>Muntiacus</taxon>
    </lineage>
</organism>
<dbReference type="PANTHER" id="PTHR14146:SF0">
    <property type="entry name" value="EXOCYST COMPLEX COMPONENT 4"/>
    <property type="match status" value="1"/>
</dbReference>
<keyword evidence="3 4" id="KW-0268">Exocytosis</keyword>
<dbReference type="EMBL" id="VCEA01000003">
    <property type="protein sequence ID" value="KAB0344257.1"/>
    <property type="molecule type" value="Genomic_DNA"/>
</dbReference>
<protein>
    <recommendedName>
        <fullName evidence="4">Exocyst complex component Sec8</fullName>
    </recommendedName>
</protein>
<evidence type="ECO:0000256" key="2">
    <source>
        <dbReference type="ARBA" id="ARBA00022448"/>
    </source>
</evidence>
<evidence type="ECO:0000256" key="3">
    <source>
        <dbReference type="ARBA" id="ARBA00022483"/>
    </source>
</evidence>
<accession>A0A5N3V519</accession>
<dbReference type="GO" id="GO:0032584">
    <property type="term" value="C:growth cone membrane"/>
    <property type="evidence" value="ECO:0007669"/>
    <property type="project" value="TreeGrafter"/>
</dbReference>
<dbReference type="GO" id="GO:0007268">
    <property type="term" value="P:chemical synaptic transmission"/>
    <property type="evidence" value="ECO:0007669"/>
    <property type="project" value="TreeGrafter"/>
</dbReference>
<evidence type="ECO:0000256" key="4">
    <source>
        <dbReference type="RuleBase" id="RU367079"/>
    </source>
</evidence>
<evidence type="ECO:0000259" key="6">
    <source>
        <dbReference type="Pfam" id="PF04048"/>
    </source>
</evidence>
<dbReference type="GO" id="GO:0006612">
    <property type="term" value="P:protein targeting to membrane"/>
    <property type="evidence" value="ECO:0007669"/>
    <property type="project" value="UniProtKB-UniRule"/>
</dbReference>
<reference evidence="7 8" key="1">
    <citation type="submission" date="2019-06" db="EMBL/GenBank/DDBJ databases">
        <title>Discovery of a novel chromosome fission-fusion reversal in muntjac.</title>
        <authorList>
            <person name="Mudd A.B."/>
            <person name="Bredeson J.V."/>
            <person name="Baum R."/>
            <person name="Hockemeyer D."/>
            <person name="Rokhsar D.S."/>
        </authorList>
    </citation>
    <scope>NUCLEOTIDE SEQUENCE [LARGE SCALE GENOMIC DNA]</scope>
    <source>
        <strain evidence="7">UTSW_UCB_Mm</strain>
        <tissue evidence="7">Fibroblast cell line</tissue>
    </source>
</reference>
<dbReference type="GO" id="GO:0006893">
    <property type="term" value="P:Golgi to plasma membrane transport"/>
    <property type="evidence" value="ECO:0007669"/>
    <property type="project" value="TreeGrafter"/>
</dbReference>
<dbReference type="InterPro" id="IPR039682">
    <property type="entry name" value="Sec8/EXOC4"/>
</dbReference>
<keyword evidence="2 4" id="KW-0813">Transport</keyword>
<dbReference type="GO" id="GO:0090522">
    <property type="term" value="P:vesicle tethering involved in exocytosis"/>
    <property type="evidence" value="ECO:0007669"/>
    <property type="project" value="UniProtKB-UniRule"/>
</dbReference>
<proteinExistence type="inferred from homology"/>
<keyword evidence="4" id="KW-0653">Protein transport</keyword>
<dbReference type="GO" id="GO:0000145">
    <property type="term" value="C:exocyst"/>
    <property type="evidence" value="ECO:0007669"/>
    <property type="project" value="UniProtKB-UniRule"/>
</dbReference>
<dbReference type="GO" id="GO:0045202">
    <property type="term" value="C:synapse"/>
    <property type="evidence" value="ECO:0007669"/>
    <property type="project" value="TreeGrafter"/>
</dbReference>
<dbReference type="PANTHER" id="PTHR14146">
    <property type="entry name" value="EXOCYST COMPLEX COMPONENT 4"/>
    <property type="match status" value="1"/>
</dbReference>
<feature type="region of interest" description="Disordered" evidence="5">
    <location>
        <begin position="12"/>
        <end position="39"/>
    </location>
</feature>
<evidence type="ECO:0000256" key="5">
    <source>
        <dbReference type="SAM" id="MobiDB-lite"/>
    </source>
</evidence>
<evidence type="ECO:0000313" key="7">
    <source>
        <dbReference type="EMBL" id="KAB0344257.1"/>
    </source>
</evidence>